<dbReference type="AlphaFoldDB" id="A0A834YPC2"/>
<gene>
    <name evidence="3" type="ORF">HHK36_022054</name>
</gene>
<keyword evidence="4" id="KW-1185">Reference proteome</keyword>
<dbReference type="PANTHER" id="PTHR46328">
    <property type="entry name" value="FAR-RED IMPAIRED RESPONSIVE (FAR1) FAMILY PROTEIN-RELATED"/>
    <property type="match status" value="1"/>
</dbReference>
<feature type="region of interest" description="Disordered" evidence="1">
    <location>
        <begin position="130"/>
        <end position="150"/>
    </location>
</feature>
<sequence length="366" mass="41496">MATTIEEDGDLHFTCIEFDDTPVTAVDLFLLGIIRRQFEPANWEKFLDPNHGTMQSPWYPCPHGNFIAIPVNFIDSLHIAHIKPSSFGMISTVCNDNTADFSAGGAPLLAPPLLSIKFCNSTSNASASMSIMESTSGQGLDSDESDRGLQSDNFYEHETTEEELSKNLDLCIDEDNKIVPITISAEALEPYIGMEFNSRDEAREFYVSYGRRTGFTVRIHHNRRSRVNNAIIGQDFVCSKEGFRAKKYVYRKDRVLPPPPITREGCHAMIRLALKDGEKWVVTKYVKEHTHKLMSPSKVPWRGSGKNSVSEFSWPYGEGYVSSVTLDFMRKHILLHLGPSFLLYDDFPWPCHTLDAMVYEYDFLKV</sequence>
<comment type="caution">
    <text evidence="3">The sequence shown here is derived from an EMBL/GenBank/DDBJ whole genome shotgun (WGS) entry which is preliminary data.</text>
</comment>
<dbReference type="OrthoDB" id="1859317at2759"/>
<feature type="compositionally biased region" description="Polar residues" evidence="1">
    <location>
        <begin position="130"/>
        <end position="139"/>
    </location>
</feature>
<dbReference type="Pfam" id="PF03101">
    <property type="entry name" value="FAR1"/>
    <property type="match status" value="1"/>
</dbReference>
<evidence type="ECO:0000313" key="4">
    <source>
        <dbReference type="Proteomes" id="UP000655225"/>
    </source>
</evidence>
<dbReference type="Proteomes" id="UP000655225">
    <property type="component" value="Unassembled WGS sequence"/>
</dbReference>
<accession>A0A834YPC2</accession>
<evidence type="ECO:0000313" key="3">
    <source>
        <dbReference type="EMBL" id="KAF8391820.1"/>
    </source>
</evidence>
<dbReference type="InterPro" id="IPR004330">
    <property type="entry name" value="FAR1_DNA_bnd_dom"/>
</dbReference>
<evidence type="ECO:0000259" key="2">
    <source>
        <dbReference type="Pfam" id="PF03101"/>
    </source>
</evidence>
<reference evidence="3 4" key="1">
    <citation type="submission" date="2020-04" db="EMBL/GenBank/DDBJ databases">
        <title>Plant Genome Project.</title>
        <authorList>
            <person name="Zhang R.-G."/>
        </authorList>
    </citation>
    <scope>NUCLEOTIDE SEQUENCE [LARGE SCALE GENOMIC DNA]</scope>
    <source>
        <strain evidence="3">YNK0</strain>
        <tissue evidence="3">Leaf</tissue>
    </source>
</reference>
<proteinExistence type="predicted"/>
<dbReference type="EMBL" id="JABCRI010000016">
    <property type="protein sequence ID" value="KAF8391820.1"/>
    <property type="molecule type" value="Genomic_DNA"/>
</dbReference>
<name>A0A834YPC2_TETSI</name>
<organism evidence="3 4">
    <name type="scientific">Tetracentron sinense</name>
    <name type="common">Spur-leaf</name>
    <dbReference type="NCBI Taxonomy" id="13715"/>
    <lineage>
        <taxon>Eukaryota</taxon>
        <taxon>Viridiplantae</taxon>
        <taxon>Streptophyta</taxon>
        <taxon>Embryophyta</taxon>
        <taxon>Tracheophyta</taxon>
        <taxon>Spermatophyta</taxon>
        <taxon>Magnoliopsida</taxon>
        <taxon>Trochodendrales</taxon>
        <taxon>Trochodendraceae</taxon>
        <taxon>Tetracentron</taxon>
    </lineage>
</organism>
<evidence type="ECO:0000256" key="1">
    <source>
        <dbReference type="SAM" id="MobiDB-lite"/>
    </source>
</evidence>
<dbReference type="PANTHER" id="PTHR46328:SF43">
    <property type="entry name" value="FAR1 DOMAIN-CONTAINING PROTEIN"/>
    <property type="match status" value="1"/>
</dbReference>
<feature type="domain" description="FAR1" evidence="2">
    <location>
        <begin position="204"/>
        <end position="294"/>
    </location>
</feature>
<protein>
    <recommendedName>
        <fullName evidence="2">FAR1 domain-containing protein</fullName>
    </recommendedName>
</protein>